<organism evidence="2 3">
    <name type="scientific">Trapa natans</name>
    <name type="common">Water chestnut</name>
    <dbReference type="NCBI Taxonomy" id="22666"/>
    <lineage>
        <taxon>Eukaryota</taxon>
        <taxon>Viridiplantae</taxon>
        <taxon>Streptophyta</taxon>
        <taxon>Embryophyta</taxon>
        <taxon>Tracheophyta</taxon>
        <taxon>Spermatophyta</taxon>
        <taxon>Magnoliopsida</taxon>
        <taxon>eudicotyledons</taxon>
        <taxon>Gunneridae</taxon>
        <taxon>Pentapetalae</taxon>
        <taxon>rosids</taxon>
        <taxon>malvids</taxon>
        <taxon>Myrtales</taxon>
        <taxon>Lythraceae</taxon>
        <taxon>Trapa</taxon>
    </lineage>
</organism>
<reference evidence="2 3" key="1">
    <citation type="journal article" date="2023" name="Hortic Res">
        <title>Pangenome of water caltrop reveals structural variations and asymmetric subgenome divergence after allopolyploidization.</title>
        <authorList>
            <person name="Zhang X."/>
            <person name="Chen Y."/>
            <person name="Wang L."/>
            <person name="Yuan Y."/>
            <person name="Fang M."/>
            <person name="Shi L."/>
            <person name="Lu R."/>
            <person name="Comes H.P."/>
            <person name="Ma Y."/>
            <person name="Chen Y."/>
            <person name="Huang G."/>
            <person name="Zhou Y."/>
            <person name="Zheng Z."/>
            <person name="Qiu Y."/>
        </authorList>
    </citation>
    <scope>NUCLEOTIDE SEQUENCE [LARGE SCALE GENOMIC DNA]</scope>
    <source>
        <strain evidence="2">F231</strain>
    </source>
</reference>
<keyword evidence="3" id="KW-1185">Reference proteome</keyword>
<protein>
    <submittedName>
        <fullName evidence="2">Uncharacterized protein</fullName>
    </submittedName>
</protein>
<proteinExistence type="predicted"/>
<comment type="caution">
    <text evidence="2">The sequence shown here is derived from an EMBL/GenBank/DDBJ whole genome shotgun (WGS) entry which is preliminary data.</text>
</comment>
<feature type="region of interest" description="Disordered" evidence="1">
    <location>
        <begin position="95"/>
        <end position="120"/>
    </location>
</feature>
<evidence type="ECO:0000313" key="3">
    <source>
        <dbReference type="Proteomes" id="UP001346149"/>
    </source>
</evidence>
<accession>A0AAN7LG54</accession>
<dbReference type="AlphaFoldDB" id="A0AAN7LG54"/>
<dbReference type="Proteomes" id="UP001346149">
    <property type="component" value="Unassembled WGS sequence"/>
</dbReference>
<evidence type="ECO:0000256" key="1">
    <source>
        <dbReference type="SAM" id="MobiDB-lite"/>
    </source>
</evidence>
<sequence length="120" mass="13930">MITRQQYYLRKKICFFTAGDAMGVGQEPVDEFSSSRAVNSGISLMRFLPGLQREEMLASGKRMARWNQSRSIIPITRTELQLPAAAIVADLRAQREREKEREREEGEVEEVRSYKNKEYL</sequence>
<evidence type="ECO:0000313" key="2">
    <source>
        <dbReference type="EMBL" id="KAK4783674.1"/>
    </source>
</evidence>
<name>A0AAN7LG54_TRANT</name>
<gene>
    <name evidence="2" type="ORF">SAY86_008048</name>
</gene>
<dbReference type="EMBL" id="JAXQNO010000015">
    <property type="protein sequence ID" value="KAK4783674.1"/>
    <property type="molecule type" value="Genomic_DNA"/>
</dbReference>